<evidence type="ECO:0000256" key="1">
    <source>
        <dbReference type="ARBA" id="ARBA00004651"/>
    </source>
</evidence>
<feature type="transmembrane region" description="Helical" evidence="7">
    <location>
        <begin position="65"/>
        <end position="88"/>
    </location>
</feature>
<organism evidence="8 9">
    <name type="scientific">Kitasatospora setae (strain ATCC 33774 / DSM 43861 / JCM 3304 / KCC A-0304 / NBRC 14216 / KM-6054)</name>
    <name type="common">Streptomyces setae</name>
    <dbReference type="NCBI Taxonomy" id="452652"/>
    <lineage>
        <taxon>Bacteria</taxon>
        <taxon>Bacillati</taxon>
        <taxon>Actinomycetota</taxon>
        <taxon>Actinomycetes</taxon>
        <taxon>Kitasatosporales</taxon>
        <taxon>Streptomycetaceae</taxon>
        <taxon>Kitasatospora</taxon>
    </lineage>
</organism>
<protein>
    <submittedName>
        <fullName evidence="8">Uncharacterized protein</fullName>
    </submittedName>
</protein>
<evidence type="ECO:0000313" key="9">
    <source>
        <dbReference type="Proteomes" id="UP000007076"/>
    </source>
</evidence>
<feature type="region of interest" description="Disordered" evidence="6">
    <location>
        <begin position="1"/>
        <end position="23"/>
    </location>
</feature>
<dbReference type="EMBL" id="AP010968">
    <property type="protein sequence ID" value="BAJ30327.1"/>
    <property type="molecule type" value="Genomic_DNA"/>
</dbReference>
<evidence type="ECO:0000256" key="5">
    <source>
        <dbReference type="ARBA" id="ARBA00023136"/>
    </source>
</evidence>
<evidence type="ECO:0000256" key="4">
    <source>
        <dbReference type="ARBA" id="ARBA00022989"/>
    </source>
</evidence>
<evidence type="ECO:0000256" key="3">
    <source>
        <dbReference type="ARBA" id="ARBA00022692"/>
    </source>
</evidence>
<feature type="transmembrane region" description="Helical" evidence="7">
    <location>
        <begin position="162"/>
        <end position="183"/>
    </location>
</feature>
<dbReference type="KEGG" id="ksk:KSE_45440"/>
<dbReference type="AlphaFoldDB" id="E4NFP7"/>
<evidence type="ECO:0000256" key="6">
    <source>
        <dbReference type="SAM" id="MobiDB-lite"/>
    </source>
</evidence>
<dbReference type="GO" id="GO:0005886">
    <property type="term" value="C:plasma membrane"/>
    <property type="evidence" value="ECO:0007669"/>
    <property type="project" value="UniProtKB-SubCell"/>
</dbReference>
<keyword evidence="2" id="KW-1003">Cell membrane</keyword>
<keyword evidence="5 7" id="KW-0472">Membrane</keyword>
<feature type="transmembrane region" description="Helical" evidence="7">
    <location>
        <begin position="121"/>
        <end position="141"/>
    </location>
</feature>
<sequence length="305" mass="32976">MTESTEPLRRAEQDPSPGPGRWDAAKARAARLAETAKGAPERIPLVGRAVSNLIRVNLLDNATRLAAQAFLSALPALFVIAVFAPATLKHSVTGSLRDQLGLEGTAQQQVQQLMSTPADGAAQSFGVLGAVVTLASATALSRALQRVCERAWEMPKNSARLALWRWVVWLLGWLVFLVVQVPLRKGFGAGPWLGVPLLFLASTGVWWWTQHLLLGGRIRWYPLLPGAVLCGVGEVCLGVASQVYLPHAMTTSVEKFGPYGVVFTALSWLIVLFSAVTLALVLGRVLAEEPVLSRYLGTRTEPGRW</sequence>
<gene>
    <name evidence="8" type="ordered locus">KSE_45440</name>
</gene>
<dbReference type="HOGENOM" id="CLU_060326_0_0_11"/>
<dbReference type="InterPro" id="IPR017039">
    <property type="entry name" value="Virul_fac_BrkB"/>
</dbReference>
<feature type="compositionally biased region" description="Basic and acidic residues" evidence="6">
    <location>
        <begin position="1"/>
        <end position="13"/>
    </location>
</feature>
<feature type="transmembrane region" description="Helical" evidence="7">
    <location>
        <begin position="189"/>
        <end position="208"/>
    </location>
</feature>
<reference evidence="8 9" key="1">
    <citation type="journal article" date="2010" name="DNA Res.">
        <title>Genome sequence of Kitasatospora setae NBRC 14216T: an evolutionary snapshot of the family Streptomycetaceae.</title>
        <authorList>
            <person name="Ichikawa N."/>
            <person name="Oguchi A."/>
            <person name="Ikeda H."/>
            <person name="Ishikawa J."/>
            <person name="Kitani S."/>
            <person name="Watanabe Y."/>
            <person name="Nakamura S."/>
            <person name="Katano Y."/>
            <person name="Kishi E."/>
            <person name="Sasagawa M."/>
            <person name="Ankai A."/>
            <person name="Fukui S."/>
            <person name="Hashimoto Y."/>
            <person name="Kamata S."/>
            <person name="Otoguro M."/>
            <person name="Tanikawa S."/>
            <person name="Nihira T."/>
            <person name="Horinouchi S."/>
            <person name="Ohnishi Y."/>
            <person name="Hayakawa M."/>
            <person name="Kuzuyama T."/>
            <person name="Arisawa A."/>
            <person name="Nomoto F."/>
            <person name="Miura H."/>
            <person name="Takahashi Y."/>
            <person name="Fujita N."/>
        </authorList>
    </citation>
    <scope>NUCLEOTIDE SEQUENCE [LARGE SCALE GENOMIC DNA]</scope>
    <source>
        <strain evidence="9">ATCC 33774 / DSM 43861 / JCM 3304 / KCC A-0304 / NBRC 14216 / KM-6054</strain>
    </source>
</reference>
<dbReference type="Pfam" id="PF03631">
    <property type="entry name" value="Virul_fac_BrkB"/>
    <property type="match status" value="1"/>
</dbReference>
<evidence type="ECO:0000256" key="2">
    <source>
        <dbReference type="ARBA" id="ARBA00022475"/>
    </source>
</evidence>
<dbReference type="PATRIC" id="fig|452652.3.peg.4530"/>
<evidence type="ECO:0000256" key="7">
    <source>
        <dbReference type="SAM" id="Phobius"/>
    </source>
</evidence>
<name>E4NFP7_KITSK</name>
<keyword evidence="4 7" id="KW-1133">Transmembrane helix</keyword>
<proteinExistence type="predicted"/>
<keyword evidence="3 7" id="KW-0812">Transmembrane</keyword>
<feature type="transmembrane region" description="Helical" evidence="7">
    <location>
        <begin position="265"/>
        <end position="287"/>
    </location>
</feature>
<keyword evidence="9" id="KW-1185">Reference proteome</keyword>
<dbReference type="STRING" id="452652.KSE_45440"/>
<dbReference type="Proteomes" id="UP000007076">
    <property type="component" value="Chromosome"/>
</dbReference>
<dbReference type="RefSeq" id="WP_014137626.1">
    <property type="nucleotide sequence ID" value="NC_016109.1"/>
</dbReference>
<evidence type="ECO:0000313" key="8">
    <source>
        <dbReference type="EMBL" id="BAJ30327.1"/>
    </source>
</evidence>
<feature type="transmembrane region" description="Helical" evidence="7">
    <location>
        <begin position="220"/>
        <end position="245"/>
    </location>
</feature>
<dbReference type="eggNOG" id="COG1295">
    <property type="taxonomic scope" value="Bacteria"/>
</dbReference>
<comment type="subcellular location">
    <subcellularLocation>
        <location evidence="1">Cell membrane</location>
        <topology evidence="1">Multi-pass membrane protein</topology>
    </subcellularLocation>
</comment>
<accession>E4NFP7</accession>